<dbReference type="EMBL" id="JXKQ01000003">
    <property type="protein sequence ID" value="OJG46359.1"/>
    <property type="molecule type" value="Genomic_DNA"/>
</dbReference>
<feature type="domain" description="Threonine/serine exporter-like N-terminal" evidence="8">
    <location>
        <begin position="9"/>
        <end position="248"/>
    </location>
</feature>
<dbReference type="Proteomes" id="UP000182077">
    <property type="component" value="Unassembled WGS sequence"/>
</dbReference>
<comment type="caution">
    <text evidence="9">The sequence shown here is derived from an EMBL/GenBank/DDBJ whole genome shotgun (WGS) entry which is preliminary data.</text>
</comment>
<comment type="subcellular location">
    <subcellularLocation>
        <location evidence="1">Cell membrane</location>
        <topology evidence="1">Multi-pass membrane protein</topology>
    </subcellularLocation>
</comment>
<dbReference type="Pfam" id="PF06738">
    <property type="entry name" value="ThrE"/>
    <property type="match status" value="1"/>
</dbReference>
<keyword evidence="5 7" id="KW-0472">Membrane</keyword>
<dbReference type="PANTHER" id="PTHR34390">
    <property type="entry name" value="UPF0442 PROTEIN YJJB-RELATED"/>
    <property type="match status" value="1"/>
</dbReference>
<dbReference type="AlphaFoldDB" id="A0A1L8TPW0"/>
<evidence type="ECO:0000256" key="2">
    <source>
        <dbReference type="ARBA" id="ARBA00022475"/>
    </source>
</evidence>
<proteinExistence type="inferred from homology"/>
<accession>A0A1L8TPW0</accession>
<feature type="transmembrane region" description="Helical" evidence="7">
    <location>
        <begin position="140"/>
        <end position="159"/>
    </location>
</feature>
<keyword evidence="3 7" id="KW-0812">Transmembrane</keyword>
<dbReference type="GO" id="GO:0015744">
    <property type="term" value="P:succinate transport"/>
    <property type="evidence" value="ECO:0007669"/>
    <property type="project" value="TreeGrafter"/>
</dbReference>
<protein>
    <recommendedName>
        <fullName evidence="8">Threonine/serine exporter-like N-terminal domain-containing protein</fullName>
    </recommendedName>
</protein>
<reference evidence="9 10" key="1">
    <citation type="submission" date="2014-12" db="EMBL/GenBank/DDBJ databases">
        <title>Draft genome sequences of 29 type strains of Enterococci.</title>
        <authorList>
            <person name="Zhong Z."/>
            <person name="Sun Z."/>
            <person name="Liu W."/>
            <person name="Zhang W."/>
            <person name="Zhang H."/>
        </authorList>
    </citation>
    <scope>NUCLEOTIDE SEQUENCE [LARGE SCALE GENOMIC DNA]</scope>
    <source>
        <strain evidence="9 10">DSM 17122</strain>
    </source>
</reference>
<evidence type="ECO:0000256" key="1">
    <source>
        <dbReference type="ARBA" id="ARBA00004651"/>
    </source>
</evidence>
<evidence type="ECO:0000256" key="7">
    <source>
        <dbReference type="SAM" id="Phobius"/>
    </source>
</evidence>
<dbReference type="PANTHER" id="PTHR34390:SF2">
    <property type="entry name" value="SUCCINATE TRANSPORTER SUBUNIT YJJP-RELATED"/>
    <property type="match status" value="1"/>
</dbReference>
<name>A0A1L8TPW0_9ENTE</name>
<feature type="transmembrane region" description="Helical" evidence="7">
    <location>
        <begin position="193"/>
        <end position="217"/>
    </location>
</feature>
<dbReference type="InterPro" id="IPR010619">
    <property type="entry name" value="ThrE-like_N"/>
</dbReference>
<evidence type="ECO:0000256" key="5">
    <source>
        <dbReference type="ARBA" id="ARBA00023136"/>
    </source>
</evidence>
<evidence type="ECO:0000256" key="3">
    <source>
        <dbReference type="ARBA" id="ARBA00022692"/>
    </source>
</evidence>
<gene>
    <name evidence="9" type="ORF">RV04_GL001525</name>
</gene>
<dbReference type="STRING" id="249189.RV04_GL001525"/>
<evidence type="ECO:0000256" key="4">
    <source>
        <dbReference type="ARBA" id="ARBA00022989"/>
    </source>
</evidence>
<evidence type="ECO:0000313" key="9">
    <source>
        <dbReference type="EMBL" id="OJG46359.1"/>
    </source>
</evidence>
<dbReference type="OrthoDB" id="9813917at2"/>
<sequence length="253" mass="27872">MDEQACFDLVYDIGETLLKNGAEIKRIETTIRHIAAALELKEFDSFVLINGIFMTARLADKTVQARVRDIPISPINLGRIEQINTLSRRLTEKRLSPEDAHLWLQQIKQESFASPPLKIFAYAFGSASFCFIFGGSFFDAIGALFLGVLLALFSMYLLPKFNLSDIILTIACSGFVSILACLFVHFFPVLQLTSLITGGIISLLPGVAIVNGIRYLFDGDYSSGWGQIVNALITALCVSVGVGLVLQVFDMLY</sequence>
<evidence type="ECO:0000313" key="10">
    <source>
        <dbReference type="Proteomes" id="UP000182077"/>
    </source>
</evidence>
<feature type="transmembrane region" description="Helical" evidence="7">
    <location>
        <begin position="229"/>
        <end position="249"/>
    </location>
</feature>
<evidence type="ECO:0000259" key="8">
    <source>
        <dbReference type="Pfam" id="PF06738"/>
    </source>
</evidence>
<dbReference type="RefSeq" id="WP_071857437.1">
    <property type="nucleotide sequence ID" value="NZ_JBHSHK010000001.1"/>
</dbReference>
<comment type="similarity">
    <text evidence="6">Belongs to the ThrE exporter (TC 2.A.79) family.</text>
</comment>
<keyword evidence="2" id="KW-1003">Cell membrane</keyword>
<dbReference type="GO" id="GO:0005886">
    <property type="term" value="C:plasma membrane"/>
    <property type="evidence" value="ECO:0007669"/>
    <property type="project" value="UniProtKB-SubCell"/>
</dbReference>
<organism evidence="9 10">
    <name type="scientific">Enterococcus hermanniensis</name>
    <dbReference type="NCBI Taxonomy" id="249189"/>
    <lineage>
        <taxon>Bacteria</taxon>
        <taxon>Bacillati</taxon>
        <taxon>Bacillota</taxon>
        <taxon>Bacilli</taxon>
        <taxon>Lactobacillales</taxon>
        <taxon>Enterococcaceae</taxon>
        <taxon>Enterococcus</taxon>
    </lineage>
</organism>
<evidence type="ECO:0000256" key="6">
    <source>
        <dbReference type="ARBA" id="ARBA00034125"/>
    </source>
</evidence>
<dbReference type="GO" id="GO:0022857">
    <property type="term" value="F:transmembrane transporter activity"/>
    <property type="evidence" value="ECO:0007669"/>
    <property type="project" value="InterPro"/>
</dbReference>
<dbReference type="InterPro" id="IPR050539">
    <property type="entry name" value="ThrE_Dicarb/AminoAcid_Exp"/>
</dbReference>
<feature type="transmembrane region" description="Helical" evidence="7">
    <location>
        <begin position="166"/>
        <end position="187"/>
    </location>
</feature>
<keyword evidence="10" id="KW-1185">Reference proteome</keyword>
<keyword evidence="4 7" id="KW-1133">Transmembrane helix</keyword>